<evidence type="ECO:0000313" key="2">
    <source>
        <dbReference type="Proteomes" id="UP001596407"/>
    </source>
</evidence>
<proteinExistence type="predicted"/>
<sequence length="385" mass="43715">MERIVQKTLADYLADDSWSRGRIEAELDDQFVFERPDRRTVTLVDILEEPVSEVEVEDGKSVLKYARQEYGDRFAERIDDTEPTVLVSFDSGDIYSAAPSLLRYAPTDKRPDEVSQLAAFGPEERWQRTREFLDVVRGFEIGNVDVTVDTDPIRREVSRYGYPTLWFGRDEAVKMAVGMENQTRPGQKITEEYWNPIKSGYLEKFGPRRTFGDLIETALVFPDEEYEAALEAYESIRNYTEEKLGLRLNERPAPFAYDVEEDVAELREVSEPFDITLGFLPDFDEESYYRLIDILDGHPLQVVTQTGIEDRNGHDEDVVENTAVGLAAKLGVVPFTIEGQLSTQAYLGFNADGGDRGTASAVMLSGRRTKSFIGRKIRTRPTAVV</sequence>
<dbReference type="InterPro" id="IPR012337">
    <property type="entry name" value="RNaseH-like_sf"/>
</dbReference>
<evidence type="ECO:0000313" key="1">
    <source>
        <dbReference type="EMBL" id="MFC7079433.1"/>
    </source>
</evidence>
<reference evidence="1 2" key="1">
    <citation type="journal article" date="2019" name="Int. J. Syst. Evol. Microbiol.">
        <title>The Global Catalogue of Microorganisms (GCM) 10K type strain sequencing project: providing services to taxonomists for standard genome sequencing and annotation.</title>
        <authorList>
            <consortium name="The Broad Institute Genomics Platform"/>
            <consortium name="The Broad Institute Genome Sequencing Center for Infectious Disease"/>
            <person name="Wu L."/>
            <person name="Ma J."/>
        </authorList>
    </citation>
    <scope>NUCLEOTIDE SEQUENCE [LARGE SCALE GENOMIC DNA]</scope>
    <source>
        <strain evidence="1 2">DT72</strain>
    </source>
</reference>
<dbReference type="SUPFAM" id="SSF53098">
    <property type="entry name" value="Ribonuclease H-like"/>
    <property type="match status" value="1"/>
</dbReference>
<name>A0ABD5WJZ7_9EURY</name>
<gene>
    <name evidence="1" type="ORF">ACFQJ6_03955</name>
</gene>
<comment type="caution">
    <text evidence="1">The sequence shown here is derived from an EMBL/GenBank/DDBJ whole genome shotgun (WGS) entry which is preliminary data.</text>
</comment>
<dbReference type="RefSeq" id="WP_382208915.1">
    <property type="nucleotide sequence ID" value="NZ_JBHSZH010000004.1"/>
</dbReference>
<accession>A0ABD5WJZ7</accession>
<dbReference type="AlphaFoldDB" id="A0ABD5WJZ7"/>
<organism evidence="1 2">
    <name type="scientific">Halorussus caseinilyticus</name>
    <dbReference type="NCBI Taxonomy" id="3034025"/>
    <lineage>
        <taxon>Archaea</taxon>
        <taxon>Methanobacteriati</taxon>
        <taxon>Methanobacteriota</taxon>
        <taxon>Stenosarchaea group</taxon>
        <taxon>Halobacteria</taxon>
        <taxon>Halobacteriales</taxon>
        <taxon>Haladaptataceae</taxon>
        <taxon>Halorussus</taxon>
    </lineage>
</organism>
<dbReference type="EMBL" id="JBHSZH010000004">
    <property type="protein sequence ID" value="MFC7079433.1"/>
    <property type="molecule type" value="Genomic_DNA"/>
</dbReference>
<dbReference type="Proteomes" id="UP001596407">
    <property type="component" value="Unassembled WGS sequence"/>
</dbReference>
<protein>
    <submittedName>
        <fullName evidence="1">Uncharacterized protein</fullName>
    </submittedName>
</protein>
<keyword evidence="2" id="KW-1185">Reference proteome</keyword>